<keyword evidence="1 2" id="KW-0472">Membrane</keyword>
<comment type="function">
    <text evidence="1">Lipid phosphatase which dephosphorylates phosphatidylglycerophosphate (PGP) to phosphatidylglycerol (PG).</text>
</comment>
<dbReference type="eggNOG" id="COG1267">
    <property type="taxonomic scope" value="Bacteria"/>
</dbReference>
<dbReference type="EMBL" id="APVH01000061">
    <property type="protein sequence ID" value="EPX76057.1"/>
    <property type="molecule type" value="Genomic_DNA"/>
</dbReference>
<dbReference type="CDD" id="cd06971">
    <property type="entry name" value="PgpA"/>
    <property type="match status" value="1"/>
</dbReference>
<dbReference type="OrthoDB" id="9804091at2"/>
<organism evidence="4 5">
    <name type="scientific">Salipiger mucosus DSM 16094</name>
    <dbReference type="NCBI Taxonomy" id="1123237"/>
    <lineage>
        <taxon>Bacteria</taxon>
        <taxon>Pseudomonadati</taxon>
        <taxon>Pseudomonadota</taxon>
        <taxon>Alphaproteobacteria</taxon>
        <taxon>Rhodobacterales</taxon>
        <taxon>Roseobacteraceae</taxon>
        <taxon>Salipiger</taxon>
    </lineage>
</organism>
<evidence type="ECO:0000256" key="1">
    <source>
        <dbReference type="PIRNR" id="PIRNR006162"/>
    </source>
</evidence>
<keyword evidence="1 2" id="KW-0812">Transmembrane</keyword>
<dbReference type="RefSeq" id="WP_020039972.1">
    <property type="nucleotide sequence ID" value="NZ_KE557285.1"/>
</dbReference>
<gene>
    <name evidence="4" type="ORF">Salmuc_00710</name>
</gene>
<dbReference type="GO" id="GO:0008962">
    <property type="term" value="F:phosphatidylglycerophosphatase activity"/>
    <property type="evidence" value="ECO:0007669"/>
    <property type="project" value="UniProtKB-EC"/>
</dbReference>
<comment type="caution">
    <text evidence="4">The sequence shown here is derived from an EMBL/GenBank/DDBJ whole genome shotgun (WGS) entry which is preliminary data.</text>
</comment>
<dbReference type="GO" id="GO:0009395">
    <property type="term" value="P:phospholipid catabolic process"/>
    <property type="evidence" value="ECO:0007669"/>
    <property type="project" value="UniProtKB-KW"/>
</dbReference>
<feature type="transmembrane region" description="Helical" evidence="2">
    <location>
        <begin position="140"/>
        <end position="160"/>
    </location>
</feature>
<dbReference type="PIRSF" id="PIRSF006162">
    <property type="entry name" value="PgpA"/>
    <property type="match status" value="1"/>
</dbReference>
<reference evidence="5" key="1">
    <citation type="journal article" date="2014" name="Stand. Genomic Sci.">
        <title>Genome sequence of the exopolysaccharide-producing Salipiger mucosus type strain (DSM 16094(T)), a moderately halophilic member of the Roseobacter clade.</title>
        <authorList>
            <person name="Riedel T."/>
            <person name="Spring S."/>
            <person name="Fiebig A."/>
            <person name="Petersen J."/>
            <person name="Kyrpides N.C."/>
            <person name="Goker M."/>
            <person name="Klenk H.P."/>
        </authorList>
    </citation>
    <scope>NUCLEOTIDE SEQUENCE [LARGE SCALE GENOMIC DNA]</scope>
    <source>
        <strain evidence="5">DSM 16094</strain>
    </source>
</reference>
<sequence length="161" mass="17437">MKLIATFFYVGLLRPGPGTWGSLTALPVAYGILTLGGFWLLLAATLALYPLGWAATRAETAGKADHDPGHIVVDEVVGQWIALFPVAYGAMFMSADLWRLWPGWVSAFVFFRLFDIWKPWLVGRADRMGGPTGVMLDDVIAGVFSAIVTIILAAISHGVLM</sequence>
<feature type="domain" description="YutG/PgpA" evidence="3">
    <location>
        <begin position="3"/>
        <end position="152"/>
    </location>
</feature>
<dbReference type="GO" id="GO:0005886">
    <property type="term" value="C:plasma membrane"/>
    <property type="evidence" value="ECO:0007669"/>
    <property type="project" value="UniProtKB-SubCell"/>
</dbReference>
<dbReference type="PANTHER" id="PTHR36305:SF1">
    <property type="entry name" value="PHOSPHATIDYLGLYCEROPHOSPHATASE A"/>
    <property type="match status" value="1"/>
</dbReference>
<dbReference type="Proteomes" id="UP000015347">
    <property type="component" value="Unassembled WGS sequence"/>
</dbReference>
<keyword evidence="1" id="KW-0997">Cell inner membrane</keyword>
<keyword evidence="1 4" id="KW-0378">Hydrolase</keyword>
<keyword evidence="5" id="KW-1185">Reference proteome</keyword>
<evidence type="ECO:0000259" key="3">
    <source>
        <dbReference type="Pfam" id="PF04608"/>
    </source>
</evidence>
<keyword evidence="1" id="KW-0442">Lipid degradation</keyword>
<comment type="catalytic activity">
    <reaction evidence="1">
        <text>a 1,2-diacyl-sn-glycero-3-phospho-(1'-sn-glycero-3'-phosphate) + H2O = a 1,2-diacyl-sn-glycero-3-phospho-(1'-sn-glycerol) + phosphate</text>
        <dbReference type="Rhea" id="RHEA:33751"/>
        <dbReference type="ChEBI" id="CHEBI:15377"/>
        <dbReference type="ChEBI" id="CHEBI:43474"/>
        <dbReference type="ChEBI" id="CHEBI:60110"/>
        <dbReference type="ChEBI" id="CHEBI:64716"/>
        <dbReference type="EC" id="3.1.3.27"/>
    </reaction>
</comment>
<keyword evidence="1" id="KW-0460">Magnesium</keyword>
<evidence type="ECO:0000313" key="4">
    <source>
        <dbReference type="EMBL" id="EPX76057.1"/>
    </source>
</evidence>
<keyword evidence="1" id="KW-1208">Phospholipid metabolism</keyword>
<proteinExistence type="predicted"/>
<keyword evidence="2" id="KW-1133">Transmembrane helix</keyword>
<dbReference type="SUPFAM" id="SSF101307">
    <property type="entry name" value="YutG-like"/>
    <property type="match status" value="1"/>
</dbReference>
<dbReference type="EC" id="3.1.3.27" evidence="1"/>
<dbReference type="PANTHER" id="PTHR36305">
    <property type="entry name" value="PHOSPHATIDYLGLYCEROPHOSPHATASE A"/>
    <property type="match status" value="1"/>
</dbReference>
<keyword evidence="1" id="KW-0595">Phospholipid degradation</keyword>
<feature type="transmembrane region" description="Helical" evidence="2">
    <location>
        <begin position="28"/>
        <end position="49"/>
    </location>
</feature>
<dbReference type="InterPro" id="IPR026037">
    <property type="entry name" value="PgpA"/>
</dbReference>
<dbReference type="GO" id="GO:0006655">
    <property type="term" value="P:phosphatidylglycerol biosynthetic process"/>
    <property type="evidence" value="ECO:0007669"/>
    <property type="project" value="UniProtKB-UniPathway"/>
</dbReference>
<dbReference type="GO" id="GO:0046872">
    <property type="term" value="F:metal ion binding"/>
    <property type="evidence" value="ECO:0007669"/>
    <property type="project" value="UniProtKB-KW"/>
</dbReference>
<dbReference type="AlphaFoldDB" id="S9Q7S4"/>
<name>S9Q7S4_9RHOB</name>
<dbReference type="UniPathway" id="UPA00084">
    <property type="reaction ID" value="UER00504"/>
</dbReference>
<evidence type="ECO:0000256" key="2">
    <source>
        <dbReference type="SAM" id="Phobius"/>
    </source>
</evidence>
<protein>
    <recommendedName>
        <fullName evidence="1">Phosphatidylglycerophosphatase A</fullName>
        <ecNumber evidence="1">3.1.3.27</ecNumber>
    </recommendedName>
    <alternativeName>
        <fullName evidence="1">Phosphatidylglycerolphosphate phosphatase A</fullName>
    </alternativeName>
</protein>
<dbReference type="Pfam" id="PF04608">
    <property type="entry name" value="PgpA"/>
    <property type="match status" value="1"/>
</dbReference>
<evidence type="ECO:0000313" key="5">
    <source>
        <dbReference type="Proteomes" id="UP000015347"/>
    </source>
</evidence>
<accession>S9Q7S4</accession>
<comment type="subcellular location">
    <subcellularLocation>
        <location evidence="1">Cell inner membrane</location>
        <topology evidence="1">Multi-pass membrane protein</topology>
    </subcellularLocation>
</comment>
<dbReference type="HOGENOM" id="CLU_103734_0_1_5"/>
<dbReference type="InterPro" id="IPR036681">
    <property type="entry name" value="PgpA-like_sf"/>
</dbReference>
<dbReference type="STRING" id="1123237.Salmuc_00710"/>
<dbReference type="InterPro" id="IPR007686">
    <property type="entry name" value="YutG/PgpA"/>
</dbReference>
<keyword evidence="1" id="KW-1003">Cell membrane</keyword>
<keyword evidence="1" id="KW-0443">Lipid metabolism</keyword>
<comment type="cofactor">
    <cofactor evidence="1">
        <name>Mg(2+)</name>
        <dbReference type="ChEBI" id="CHEBI:18420"/>
    </cofactor>
</comment>
<comment type="pathway">
    <text evidence="1">Phospholipid metabolism; phosphatidylglycerol biosynthesis; phosphatidylglycerol from CDP-diacylglycerol: step 2/2.</text>
</comment>
<keyword evidence="1" id="KW-0479">Metal-binding</keyword>